<dbReference type="SUPFAM" id="SSF50993">
    <property type="entry name" value="Peptidase/esterase 'gauge' domain"/>
    <property type="match status" value="1"/>
</dbReference>
<dbReference type="OrthoDB" id="9801421at2"/>
<evidence type="ECO:0000256" key="6">
    <source>
        <dbReference type="SAM" id="SignalP"/>
    </source>
</evidence>
<dbReference type="InterPro" id="IPR029058">
    <property type="entry name" value="AB_hydrolase_fold"/>
</dbReference>
<evidence type="ECO:0000259" key="8">
    <source>
        <dbReference type="Pfam" id="PF02897"/>
    </source>
</evidence>
<dbReference type="EC" id="3.4.21.26" evidence="2"/>
<dbReference type="GO" id="GO:0006508">
    <property type="term" value="P:proteolysis"/>
    <property type="evidence" value="ECO:0007669"/>
    <property type="project" value="UniProtKB-KW"/>
</dbReference>
<keyword evidence="5" id="KW-0720">Serine protease</keyword>
<comment type="catalytic activity">
    <reaction evidence="1">
        <text>Hydrolysis of Pro-|-Xaa &gt;&gt; Ala-|-Xaa in oligopeptides.</text>
        <dbReference type="EC" id="3.4.21.26"/>
    </reaction>
</comment>
<evidence type="ECO:0000313" key="9">
    <source>
        <dbReference type="EMBL" id="QFU76787.1"/>
    </source>
</evidence>
<gene>
    <name evidence="9" type="ORF">EY643_14635</name>
</gene>
<dbReference type="Proteomes" id="UP000326287">
    <property type="component" value="Chromosome"/>
</dbReference>
<dbReference type="PRINTS" id="PR00862">
    <property type="entry name" value="PROLIGOPTASE"/>
</dbReference>
<dbReference type="AlphaFoldDB" id="A0A5P9NLX7"/>
<dbReference type="InterPro" id="IPR001375">
    <property type="entry name" value="Peptidase_S9_cat"/>
</dbReference>
<dbReference type="InterPro" id="IPR023302">
    <property type="entry name" value="Pept_S9A_N"/>
</dbReference>
<evidence type="ECO:0000256" key="4">
    <source>
        <dbReference type="ARBA" id="ARBA00022801"/>
    </source>
</evidence>
<dbReference type="KEGG" id="halc:EY643_14635"/>
<feature type="domain" description="Peptidase S9 prolyl oligopeptidase catalytic" evidence="7">
    <location>
        <begin position="513"/>
        <end position="724"/>
    </location>
</feature>
<dbReference type="SUPFAM" id="SSF53474">
    <property type="entry name" value="alpha/beta-Hydrolases"/>
    <property type="match status" value="1"/>
</dbReference>
<dbReference type="RefSeq" id="WP_153239929.1">
    <property type="nucleotide sequence ID" value="NZ_CP036422.1"/>
</dbReference>
<dbReference type="Pfam" id="PF00326">
    <property type="entry name" value="Peptidase_S9"/>
    <property type="match status" value="1"/>
</dbReference>
<dbReference type="Gene3D" id="2.130.10.120">
    <property type="entry name" value="Prolyl oligopeptidase, N-terminal domain"/>
    <property type="match status" value="1"/>
</dbReference>
<organism evidence="9 10">
    <name type="scientific">Halioglobus maricola</name>
    <dbReference type="NCBI Taxonomy" id="2601894"/>
    <lineage>
        <taxon>Bacteria</taxon>
        <taxon>Pseudomonadati</taxon>
        <taxon>Pseudomonadota</taxon>
        <taxon>Gammaproteobacteria</taxon>
        <taxon>Cellvibrionales</taxon>
        <taxon>Halieaceae</taxon>
        <taxon>Halioglobus</taxon>
    </lineage>
</organism>
<dbReference type="EMBL" id="CP036422">
    <property type="protein sequence ID" value="QFU76787.1"/>
    <property type="molecule type" value="Genomic_DNA"/>
</dbReference>
<dbReference type="GO" id="GO:0070012">
    <property type="term" value="F:oligopeptidase activity"/>
    <property type="evidence" value="ECO:0007669"/>
    <property type="project" value="TreeGrafter"/>
</dbReference>
<evidence type="ECO:0000256" key="2">
    <source>
        <dbReference type="ARBA" id="ARBA00011897"/>
    </source>
</evidence>
<evidence type="ECO:0000313" key="10">
    <source>
        <dbReference type="Proteomes" id="UP000326287"/>
    </source>
</evidence>
<feature type="chain" id="PRO_5024884130" description="prolyl oligopeptidase" evidence="6">
    <location>
        <begin position="20"/>
        <end position="725"/>
    </location>
</feature>
<keyword evidence="6" id="KW-0732">Signal</keyword>
<dbReference type="Gene3D" id="3.40.50.1820">
    <property type="entry name" value="alpha/beta hydrolase"/>
    <property type="match status" value="1"/>
</dbReference>
<feature type="signal peptide" evidence="6">
    <location>
        <begin position="1"/>
        <end position="19"/>
    </location>
</feature>
<dbReference type="PANTHER" id="PTHR42881">
    <property type="entry name" value="PROLYL ENDOPEPTIDASE"/>
    <property type="match status" value="1"/>
</dbReference>
<evidence type="ECO:0000259" key="7">
    <source>
        <dbReference type="Pfam" id="PF00326"/>
    </source>
</evidence>
<dbReference type="Pfam" id="PF02897">
    <property type="entry name" value="Peptidase_S9_N"/>
    <property type="match status" value="1"/>
</dbReference>
<name>A0A5P9NLX7_9GAMM</name>
<dbReference type="GO" id="GO:0004252">
    <property type="term" value="F:serine-type endopeptidase activity"/>
    <property type="evidence" value="ECO:0007669"/>
    <property type="project" value="UniProtKB-EC"/>
</dbReference>
<feature type="domain" description="Peptidase S9A N-terminal" evidence="8">
    <location>
        <begin position="33"/>
        <end position="444"/>
    </location>
</feature>
<reference evidence="9 10" key="1">
    <citation type="submission" date="2019-02" db="EMBL/GenBank/DDBJ databases">
        <authorList>
            <person name="Li S.-H."/>
        </authorList>
    </citation>
    <scope>NUCLEOTIDE SEQUENCE [LARGE SCALE GENOMIC DNA]</scope>
    <source>
        <strain evidence="9 10">IMCC14385</strain>
    </source>
</reference>
<dbReference type="GO" id="GO:0005829">
    <property type="term" value="C:cytosol"/>
    <property type="evidence" value="ECO:0007669"/>
    <property type="project" value="TreeGrafter"/>
</dbReference>
<sequence length="725" mass="78181">MTSANQLFKSLALATFAAAVVSACSSTDKPAGPPVAKVDNVVDTHWGVTVQDPYRYMEDVDDPYVREWFEGQAGYAAGVLDSLPQADELFERIQQLDQGKPFTTHSVRRLANGDMFFMRRNADENIAKLYHQPAGATEARLLVDPESMAEDGEQHYSLEVFMPSWDGKYLAYGMAQGGSEETTYRVMDMASGDLVGEPISNIETAYNRPQWALDGSGYYYSRRRDLPADAPATEIYKKTVVRYHALGGEAAKDPVIAGYGLSTKLPLAEADFPSIVITPGSDHAVLKVKHGDSNEISIYTAPVNTLRSGDVPWQQVCSASDLVVDFAVAGSDIYMLTAEGAPRFKLVKTGLSQPDLASAAEVIPAGELVLDSIYAAADALYIDAKNDGVGILLQVDSDDRVKRLQAPGDGAAFVSSVSPQVPGILAYTVGWTTGGARYSYDPADDSFTDTGMIPKGEFDNLPGYVSHEVLVPGHDGEKIPLSIIHKKGLKLDGSNPTIVYGYGSYGISMDVRFSAVRLAWLERGGVYAIAHVRGGGEYGQAWHYAGRMQNKPNTWKDLIASAEYLVEKGYTSPEHMAPMGGSAGGILVGRSITERPDLFGAAVAQVGMLDAIRAETTTNGVPNIKEFGTVTEQSGFDGLYAMSAYHHVKPGVEYPAVLLTHGFNDRRVNPWMSGKMAAQLQASGSEKPVLLRVDFGSGHGIGSTRAQVLKEAADIYSFLFWQLGG</sequence>
<keyword evidence="4" id="KW-0378">Hydrolase</keyword>
<evidence type="ECO:0000256" key="3">
    <source>
        <dbReference type="ARBA" id="ARBA00022670"/>
    </source>
</evidence>
<keyword evidence="3" id="KW-0645">Protease</keyword>
<proteinExistence type="predicted"/>
<evidence type="ECO:0000256" key="1">
    <source>
        <dbReference type="ARBA" id="ARBA00001070"/>
    </source>
</evidence>
<dbReference type="PANTHER" id="PTHR42881:SF2">
    <property type="entry name" value="PROLYL ENDOPEPTIDASE"/>
    <property type="match status" value="1"/>
</dbReference>
<dbReference type="InterPro" id="IPR051167">
    <property type="entry name" value="Prolyl_oligopep/macrocyclase"/>
</dbReference>
<protein>
    <recommendedName>
        <fullName evidence="2">prolyl oligopeptidase</fullName>
        <ecNumber evidence="2">3.4.21.26</ecNumber>
    </recommendedName>
</protein>
<accession>A0A5P9NLX7</accession>
<dbReference type="InterPro" id="IPR002470">
    <property type="entry name" value="Peptidase_S9A"/>
</dbReference>
<keyword evidence="10" id="KW-1185">Reference proteome</keyword>
<evidence type="ECO:0000256" key="5">
    <source>
        <dbReference type="ARBA" id="ARBA00022825"/>
    </source>
</evidence>